<evidence type="ECO:0000256" key="2">
    <source>
        <dbReference type="ARBA" id="ARBA00007656"/>
    </source>
</evidence>
<reference evidence="8 9" key="1">
    <citation type="submission" date="2019-01" db="EMBL/GenBank/DDBJ databases">
        <authorList>
            <person name="Ferrante I. M."/>
        </authorList>
    </citation>
    <scope>NUCLEOTIDE SEQUENCE [LARGE SCALE GENOMIC DNA]</scope>
    <source>
        <strain evidence="8 9">B856</strain>
    </source>
</reference>
<dbReference type="PROSITE" id="PS01096">
    <property type="entry name" value="PPIC_PPIASE_1"/>
    <property type="match status" value="1"/>
</dbReference>
<dbReference type="InterPro" id="IPR023058">
    <property type="entry name" value="PPIase_PpiC_CS"/>
</dbReference>
<dbReference type="OrthoDB" id="1911748at2759"/>
<dbReference type="EC" id="5.2.1.8" evidence="6"/>
<dbReference type="InterPro" id="IPR046357">
    <property type="entry name" value="PPIase_dom_sf"/>
</dbReference>
<dbReference type="PANTHER" id="PTHR43629">
    <property type="entry name" value="PEPTIDYL-PROLYL CIS-TRANS ISOMERASE"/>
    <property type="match status" value="1"/>
</dbReference>
<evidence type="ECO:0000313" key="9">
    <source>
        <dbReference type="Proteomes" id="UP000291116"/>
    </source>
</evidence>
<comment type="subcellular location">
    <subcellularLocation>
        <location evidence="1">Cytoplasm</location>
    </subcellularLocation>
</comment>
<dbReference type="SUPFAM" id="SSF54534">
    <property type="entry name" value="FKBP-like"/>
    <property type="match status" value="1"/>
</dbReference>
<evidence type="ECO:0000256" key="4">
    <source>
        <dbReference type="ARBA" id="ARBA00046231"/>
    </source>
</evidence>
<protein>
    <recommendedName>
        <fullName evidence="6">Peptidyl-prolyl cis-trans isomerase</fullName>
        <ecNumber evidence="6">5.2.1.8</ecNumber>
    </recommendedName>
</protein>
<gene>
    <name evidence="8" type="ORF">PSNMU_V1.4_AUG-EV-PASAV3_0020730</name>
</gene>
<keyword evidence="5 6" id="KW-0413">Isomerase</keyword>
<feature type="signal peptide" evidence="6">
    <location>
        <begin position="1"/>
        <end position="20"/>
    </location>
</feature>
<evidence type="ECO:0000313" key="8">
    <source>
        <dbReference type="EMBL" id="VEU35341.1"/>
    </source>
</evidence>
<evidence type="ECO:0000259" key="7">
    <source>
        <dbReference type="PROSITE" id="PS50198"/>
    </source>
</evidence>
<dbReference type="AlphaFoldDB" id="A0A448YZX6"/>
<dbReference type="GO" id="GO:0003755">
    <property type="term" value="F:peptidyl-prolyl cis-trans isomerase activity"/>
    <property type="evidence" value="ECO:0007669"/>
    <property type="project" value="UniProtKB-UniRule"/>
</dbReference>
<comment type="catalytic activity">
    <reaction evidence="6">
        <text>[protein]-peptidylproline (omega=180) = [protein]-peptidylproline (omega=0)</text>
        <dbReference type="Rhea" id="RHEA:16237"/>
        <dbReference type="Rhea" id="RHEA-COMP:10747"/>
        <dbReference type="Rhea" id="RHEA-COMP:10748"/>
        <dbReference type="ChEBI" id="CHEBI:83833"/>
        <dbReference type="ChEBI" id="CHEBI:83834"/>
        <dbReference type="EC" id="5.2.1.8"/>
    </reaction>
</comment>
<feature type="domain" description="PpiC" evidence="7">
    <location>
        <begin position="73"/>
        <end position="165"/>
    </location>
</feature>
<organism evidence="8 9">
    <name type="scientific">Pseudo-nitzschia multistriata</name>
    <dbReference type="NCBI Taxonomy" id="183589"/>
    <lineage>
        <taxon>Eukaryota</taxon>
        <taxon>Sar</taxon>
        <taxon>Stramenopiles</taxon>
        <taxon>Ochrophyta</taxon>
        <taxon>Bacillariophyta</taxon>
        <taxon>Bacillariophyceae</taxon>
        <taxon>Bacillariophycidae</taxon>
        <taxon>Bacillariales</taxon>
        <taxon>Bacillariaceae</taxon>
        <taxon>Pseudo-nitzschia</taxon>
    </lineage>
</organism>
<dbReference type="Proteomes" id="UP000291116">
    <property type="component" value="Unassembled WGS sequence"/>
</dbReference>
<keyword evidence="5 6" id="KW-0697">Rotamase</keyword>
<dbReference type="Pfam" id="PF00639">
    <property type="entry name" value="Rotamase"/>
    <property type="match status" value="1"/>
</dbReference>
<dbReference type="EMBL" id="CAACVS010000056">
    <property type="protein sequence ID" value="VEU35341.1"/>
    <property type="molecule type" value="Genomic_DNA"/>
</dbReference>
<dbReference type="GO" id="GO:0005737">
    <property type="term" value="C:cytoplasm"/>
    <property type="evidence" value="ECO:0007669"/>
    <property type="project" value="UniProtKB-SubCell"/>
</dbReference>
<dbReference type="InterPro" id="IPR052204">
    <property type="entry name" value="PpiC/parvulin_rotamase"/>
</dbReference>
<keyword evidence="6" id="KW-0732">Signal</keyword>
<evidence type="ECO:0000256" key="3">
    <source>
        <dbReference type="ARBA" id="ARBA00022490"/>
    </source>
</evidence>
<accession>A0A448YZX6</accession>
<evidence type="ECO:0000256" key="1">
    <source>
        <dbReference type="ARBA" id="ARBA00004496"/>
    </source>
</evidence>
<evidence type="ECO:0000256" key="6">
    <source>
        <dbReference type="RuleBase" id="RU363014"/>
    </source>
</evidence>
<dbReference type="InterPro" id="IPR000297">
    <property type="entry name" value="PPIase_PpiC"/>
</dbReference>
<name>A0A448YZX6_9STRA</name>
<comment type="similarity">
    <text evidence="2">Belongs to the PpiC/parvulin rotamase family.</text>
</comment>
<proteinExistence type="inferred from homology"/>
<keyword evidence="3" id="KW-0963">Cytoplasm</keyword>
<comment type="function">
    <text evidence="4">PPIases accelerate the folding of proteins. It prefers amino acid residues with hydrophobic side chains like leucine and phenylalanine in the P1 position of the peptides substrates.</text>
</comment>
<sequence length="179" mass="19205">MTISTRLSNLVVFFLCLVSASREFGFASAFSPTGLPQSSLVSPKASVAGTTTRVGMGMFDFIQNAFKNEEYDDRLATASHILVDTEQEALVIMKEIEEGQTTFSEAAKTYSNCPSSSKGGSLGQFAPGTMVQAFDDVVFDENVAIGSIQGPVSTQFGCHLIVVEDRTVNNVRSEGDGFF</sequence>
<feature type="chain" id="PRO_5018823510" description="Peptidyl-prolyl cis-trans isomerase" evidence="6">
    <location>
        <begin position="21"/>
        <end position="179"/>
    </location>
</feature>
<keyword evidence="9" id="KW-1185">Reference proteome</keyword>
<evidence type="ECO:0000256" key="5">
    <source>
        <dbReference type="PROSITE-ProRule" id="PRU00278"/>
    </source>
</evidence>
<dbReference type="Gene3D" id="3.10.50.40">
    <property type="match status" value="1"/>
</dbReference>
<dbReference type="PROSITE" id="PS50198">
    <property type="entry name" value="PPIC_PPIASE_2"/>
    <property type="match status" value="1"/>
</dbReference>
<dbReference type="PANTHER" id="PTHR43629:SF2">
    <property type="entry name" value="RHODANESE-LIKE_PPIC DOMAIN-CONTAINING PROTEIN 12, CHLOROPLASTIC"/>
    <property type="match status" value="1"/>
</dbReference>